<dbReference type="STRING" id="797277.SAMN05216198_1750"/>
<dbReference type="Pfam" id="PF03588">
    <property type="entry name" value="Leu_Phe_trans"/>
    <property type="match status" value="1"/>
</dbReference>
<evidence type="ECO:0000256" key="15">
    <source>
        <dbReference type="HAMAP-Rule" id="MF_00688"/>
    </source>
</evidence>
<dbReference type="InterPro" id="IPR042221">
    <property type="entry name" value="Leu/Phe-tRNA_Trfase_N"/>
</dbReference>
<evidence type="ECO:0000256" key="6">
    <source>
        <dbReference type="ARBA" id="ARBA00050652"/>
    </source>
</evidence>
<evidence type="ECO:0000313" key="16">
    <source>
        <dbReference type="EMBL" id="SDS34983.1"/>
    </source>
</evidence>
<dbReference type="Gene3D" id="3.30.70.3550">
    <property type="entry name" value="Leucyl/phenylalanyl-tRNA-protein transferase, N-terminal domain"/>
    <property type="match status" value="1"/>
</dbReference>
<evidence type="ECO:0000256" key="10">
    <source>
        <dbReference type="ARBA" id="ARBA00066767"/>
    </source>
</evidence>
<dbReference type="InterPro" id="IPR004616">
    <property type="entry name" value="Leu/Phe-tRNA_Trfase"/>
</dbReference>
<evidence type="ECO:0000256" key="13">
    <source>
        <dbReference type="ARBA" id="ARBA00077165"/>
    </source>
</evidence>
<dbReference type="HAMAP" id="MF_00688">
    <property type="entry name" value="Leu_Phe_trans"/>
    <property type="match status" value="1"/>
</dbReference>
<proteinExistence type="inferred from homology"/>
<dbReference type="InterPro" id="IPR042203">
    <property type="entry name" value="Leu/Phe-tRNA_Trfase_C"/>
</dbReference>
<keyword evidence="17" id="KW-1185">Reference proteome</keyword>
<dbReference type="Proteomes" id="UP000243426">
    <property type="component" value="Chromosome I"/>
</dbReference>
<reference evidence="17" key="1">
    <citation type="submission" date="2016-10" db="EMBL/GenBank/DDBJ databases">
        <authorList>
            <person name="Varghese N."/>
            <person name="Submissions S."/>
        </authorList>
    </citation>
    <scope>NUCLEOTIDE SEQUENCE [LARGE SCALE GENOMIC DNA]</scope>
    <source>
        <strain evidence="17">2SM5</strain>
    </source>
</reference>
<dbReference type="PANTHER" id="PTHR30098:SF2">
    <property type="entry name" value="LEUCYL_PHENYLALANYL-TRNA--PROTEIN TRANSFERASE"/>
    <property type="match status" value="1"/>
</dbReference>
<comment type="catalytic activity">
    <reaction evidence="5 15">
        <text>L-phenylalanyl-tRNA(Phe) + an N-terminal L-alpha-aminoacyl-[protein] = an N-terminal L-phenylalanyl-L-alpha-aminoacyl-[protein] + tRNA(Phe)</text>
        <dbReference type="Rhea" id="RHEA:43632"/>
        <dbReference type="Rhea" id="RHEA-COMP:9668"/>
        <dbReference type="Rhea" id="RHEA-COMP:9699"/>
        <dbReference type="Rhea" id="RHEA-COMP:10636"/>
        <dbReference type="Rhea" id="RHEA-COMP:10637"/>
        <dbReference type="ChEBI" id="CHEBI:78442"/>
        <dbReference type="ChEBI" id="CHEBI:78531"/>
        <dbReference type="ChEBI" id="CHEBI:78597"/>
        <dbReference type="ChEBI" id="CHEBI:83561"/>
        <dbReference type="EC" id="2.3.2.6"/>
    </reaction>
</comment>
<dbReference type="RefSeq" id="WP_090272956.1">
    <property type="nucleotide sequence ID" value="NZ_LT629748.1"/>
</dbReference>
<evidence type="ECO:0000256" key="4">
    <source>
        <dbReference type="ARBA" id="ARBA00023315"/>
    </source>
</evidence>
<dbReference type="InterPro" id="IPR016181">
    <property type="entry name" value="Acyl_CoA_acyltransferase"/>
</dbReference>
<evidence type="ECO:0000256" key="7">
    <source>
        <dbReference type="ARBA" id="ARBA00051538"/>
    </source>
</evidence>
<dbReference type="GO" id="GO:0005737">
    <property type="term" value="C:cytoplasm"/>
    <property type="evidence" value="ECO:0007669"/>
    <property type="project" value="UniProtKB-SubCell"/>
</dbReference>
<comment type="catalytic activity">
    <reaction evidence="6 15">
        <text>N-terminal L-arginyl-[protein] + L-leucyl-tRNA(Leu) = N-terminal L-leucyl-L-arginyl-[protein] + tRNA(Leu) + H(+)</text>
        <dbReference type="Rhea" id="RHEA:50416"/>
        <dbReference type="Rhea" id="RHEA-COMP:9613"/>
        <dbReference type="Rhea" id="RHEA-COMP:9622"/>
        <dbReference type="Rhea" id="RHEA-COMP:12672"/>
        <dbReference type="Rhea" id="RHEA-COMP:12673"/>
        <dbReference type="ChEBI" id="CHEBI:15378"/>
        <dbReference type="ChEBI" id="CHEBI:64719"/>
        <dbReference type="ChEBI" id="CHEBI:78442"/>
        <dbReference type="ChEBI" id="CHEBI:78494"/>
        <dbReference type="ChEBI" id="CHEBI:133044"/>
        <dbReference type="EC" id="2.3.2.6"/>
    </reaction>
</comment>
<evidence type="ECO:0000256" key="8">
    <source>
        <dbReference type="ARBA" id="ARBA00054043"/>
    </source>
</evidence>
<dbReference type="EMBL" id="LT629748">
    <property type="protein sequence ID" value="SDS34983.1"/>
    <property type="molecule type" value="Genomic_DNA"/>
</dbReference>
<dbReference type="EC" id="2.3.2.6" evidence="10 15"/>
<accession>A0A1H1RH55</accession>
<evidence type="ECO:0000256" key="3">
    <source>
        <dbReference type="ARBA" id="ARBA00022679"/>
    </source>
</evidence>
<dbReference type="NCBIfam" id="TIGR00667">
    <property type="entry name" value="aat"/>
    <property type="match status" value="1"/>
</dbReference>
<comment type="similarity">
    <text evidence="9 15">Belongs to the L/F-transferase family.</text>
</comment>
<protein>
    <recommendedName>
        <fullName evidence="11 15">Leucyl/phenylalanyl-tRNA--protein transferase</fullName>
        <ecNumber evidence="10 15">2.3.2.6</ecNumber>
    </recommendedName>
    <alternativeName>
        <fullName evidence="12 15">L/F-transferase</fullName>
    </alternativeName>
    <alternativeName>
        <fullName evidence="13 15">Leucyltransferase</fullName>
    </alternativeName>
    <alternativeName>
        <fullName evidence="14 15">Phenyalanyltransferase</fullName>
    </alternativeName>
</protein>
<keyword evidence="4 15" id="KW-0012">Acyltransferase</keyword>
<comment type="catalytic activity">
    <reaction evidence="7 15">
        <text>N-terminal L-lysyl-[protein] + L-leucyl-tRNA(Leu) = N-terminal L-leucyl-L-lysyl-[protein] + tRNA(Leu) + H(+)</text>
        <dbReference type="Rhea" id="RHEA:12340"/>
        <dbReference type="Rhea" id="RHEA-COMP:9613"/>
        <dbReference type="Rhea" id="RHEA-COMP:9622"/>
        <dbReference type="Rhea" id="RHEA-COMP:12670"/>
        <dbReference type="Rhea" id="RHEA-COMP:12671"/>
        <dbReference type="ChEBI" id="CHEBI:15378"/>
        <dbReference type="ChEBI" id="CHEBI:65249"/>
        <dbReference type="ChEBI" id="CHEBI:78442"/>
        <dbReference type="ChEBI" id="CHEBI:78494"/>
        <dbReference type="ChEBI" id="CHEBI:133043"/>
        <dbReference type="EC" id="2.3.2.6"/>
    </reaction>
</comment>
<dbReference type="PANTHER" id="PTHR30098">
    <property type="entry name" value="LEUCYL/PHENYLALANYL-TRNA--PROTEIN TRANSFERASE"/>
    <property type="match status" value="1"/>
</dbReference>
<comment type="function">
    <text evidence="8 15">Functions in the N-end rule pathway of protein degradation where it conjugates Leu, Phe and, less efficiently, Met from aminoacyl-tRNAs to the N-termini of proteins containing an N-terminal arginine or lysine.</text>
</comment>
<organism evidence="16 17">
    <name type="scientific">Halopseudomonas litoralis</name>
    <dbReference type="NCBI Taxonomy" id="797277"/>
    <lineage>
        <taxon>Bacteria</taxon>
        <taxon>Pseudomonadati</taxon>
        <taxon>Pseudomonadota</taxon>
        <taxon>Gammaproteobacteria</taxon>
        <taxon>Pseudomonadales</taxon>
        <taxon>Pseudomonadaceae</taxon>
        <taxon>Halopseudomonas</taxon>
    </lineage>
</organism>
<keyword evidence="2 15" id="KW-0963">Cytoplasm</keyword>
<dbReference type="OrthoDB" id="9790282at2"/>
<dbReference type="GO" id="GO:0008914">
    <property type="term" value="F:leucyl-tRNA--protein transferase activity"/>
    <property type="evidence" value="ECO:0007669"/>
    <property type="project" value="UniProtKB-UniRule"/>
</dbReference>
<dbReference type="AlphaFoldDB" id="A0A1H1RH55"/>
<evidence type="ECO:0000313" key="17">
    <source>
        <dbReference type="Proteomes" id="UP000243426"/>
    </source>
</evidence>
<sequence>MTELRWLDSDSLDFPPSNEALTNPNGLLAVGGDLTPARLVAAYRRGIFPWYEQGQPLLWWSPDPRTVLLPSSLHISRSMGKFLRQTRYTVTFDRDFAAVISACAEPRDYTDATWITADMQQAYMQLHQWQVAHSVEVWDGDELIGGLYGVALGKVFFGESMFSRRSNASKTGFIALVLHLQERGCELIDCQMPTDHLHSLGASTLSRKDFVAALGELCNEQVPTCWQAMPRQTEN</sequence>
<evidence type="ECO:0000256" key="14">
    <source>
        <dbReference type="ARBA" id="ARBA00083640"/>
    </source>
</evidence>
<gene>
    <name evidence="15" type="primary">aat</name>
    <name evidence="16" type="ORF">SAMN05216198_1750</name>
</gene>
<evidence type="ECO:0000256" key="1">
    <source>
        <dbReference type="ARBA" id="ARBA00004496"/>
    </source>
</evidence>
<name>A0A1H1RH55_9GAMM</name>
<dbReference type="FunFam" id="3.30.70.3550:FF:000001">
    <property type="entry name" value="Leucyl/phenylalanyl-tRNA--protein transferase"/>
    <property type="match status" value="1"/>
</dbReference>
<evidence type="ECO:0000256" key="12">
    <source>
        <dbReference type="ARBA" id="ARBA00077136"/>
    </source>
</evidence>
<keyword evidence="3 15" id="KW-0808">Transferase</keyword>
<comment type="subcellular location">
    <subcellularLocation>
        <location evidence="1 15">Cytoplasm</location>
    </subcellularLocation>
</comment>
<evidence type="ECO:0000256" key="11">
    <source>
        <dbReference type="ARBA" id="ARBA00074372"/>
    </source>
</evidence>
<evidence type="ECO:0000256" key="2">
    <source>
        <dbReference type="ARBA" id="ARBA00022490"/>
    </source>
</evidence>
<dbReference type="Gene3D" id="3.40.630.70">
    <property type="entry name" value="Leucyl/phenylalanyl-tRNA-protein transferase, C-terminal domain"/>
    <property type="match status" value="1"/>
</dbReference>
<dbReference type="FunFam" id="3.40.630.70:FF:000001">
    <property type="entry name" value="Leucyl/phenylalanyl-tRNA--protein transferase"/>
    <property type="match status" value="1"/>
</dbReference>
<evidence type="ECO:0000256" key="9">
    <source>
        <dbReference type="ARBA" id="ARBA00061535"/>
    </source>
</evidence>
<dbReference type="SUPFAM" id="SSF55729">
    <property type="entry name" value="Acyl-CoA N-acyltransferases (Nat)"/>
    <property type="match status" value="1"/>
</dbReference>
<evidence type="ECO:0000256" key="5">
    <source>
        <dbReference type="ARBA" id="ARBA00050607"/>
    </source>
</evidence>
<dbReference type="GO" id="GO:0030163">
    <property type="term" value="P:protein catabolic process"/>
    <property type="evidence" value="ECO:0007669"/>
    <property type="project" value="UniProtKB-UniRule"/>
</dbReference>